<dbReference type="Proteomes" id="UP000433309">
    <property type="component" value="Unassembled WGS sequence"/>
</dbReference>
<gene>
    <name evidence="1" type="ORF">GJ699_31865</name>
</gene>
<dbReference type="AlphaFoldDB" id="A0A6I2LCN1"/>
<dbReference type="RefSeq" id="WP_154383449.1">
    <property type="nucleotide sequence ID" value="NZ_WKJK01000031.1"/>
</dbReference>
<evidence type="ECO:0000313" key="1">
    <source>
        <dbReference type="EMBL" id="MRW94574.1"/>
    </source>
</evidence>
<keyword evidence="2" id="KW-1185">Reference proteome</keyword>
<comment type="caution">
    <text evidence="1">The sequence shown here is derived from an EMBL/GenBank/DDBJ whole genome shotgun (WGS) entry which is preliminary data.</text>
</comment>
<proteinExistence type="predicted"/>
<evidence type="ECO:0000313" key="2">
    <source>
        <dbReference type="Proteomes" id="UP000433309"/>
    </source>
</evidence>
<name>A0A6I2LCN1_9BURK</name>
<protein>
    <submittedName>
        <fullName evidence="1">Uncharacterized protein</fullName>
    </submittedName>
</protein>
<accession>A0A6I2LCN1</accession>
<sequence length="99" mass="11545">MNDLNQLVELLDRPDDNYWGDVLSSEAREIIDKNIDGILSSVLNCWRQWPENRLENLAYLLGDSPSEVERKLVYELLDSQYESVAFRAREAAHEFESRA</sequence>
<dbReference type="EMBL" id="WKJK01000031">
    <property type="protein sequence ID" value="MRW94574.1"/>
    <property type="molecule type" value="Genomic_DNA"/>
</dbReference>
<reference evidence="1 2" key="1">
    <citation type="submission" date="2019-11" db="EMBL/GenBank/DDBJ databases">
        <title>Novel species isolated from a subtropical stream in China.</title>
        <authorList>
            <person name="Lu H."/>
        </authorList>
    </citation>
    <scope>NUCLEOTIDE SEQUENCE [LARGE SCALE GENOMIC DNA]</scope>
    <source>
        <strain evidence="1 2">FT80W</strain>
    </source>
</reference>
<organism evidence="1 2">
    <name type="scientific">Duganella guangzhouensis</name>
    <dbReference type="NCBI Taxonomy" id="2666084"/>
    <lineage>
        <taxon>Bacteria</taxon>
        <taxon>Pseudomonadati</taxon>
        <taxon>Pseudomonadota</taxon>
        <taxon>Betaproteobacteria</taxon>
        <taxon>Burkholderiales</taxon>
        <taxon>Oxalobacteraceae</taxon>
        <taxon>Telluria group</taxon>
        <taxon>Duganella</taxon>
    </lineage>
</organism>